<evidence type="ECO:0000313" key="2">
    <source>
        <dbReference type="Proteomes" id="UP001151529"/>
    </source>
</evidence>
<dbReference type="EMBL" id="JAPFFL010000007">
    <property type="protein sequence ID" value="KAJ6713819.1"/>
    <property type="molecule type" value="Genomic_DNA"/>
</dbReference>
<comment type="caution">
    <text evidence="1">The sequence shown here is derived from an EMBL/GenBank/DDBJ whole genome shotgun (WGS) entry which is preliminary data.</text>
</comment>
<dbReference type="OrthoDB" id="1751378at2759"/>
<reference evidence="1" key="2">
    <citation type="journal article" date="2023" name="Int. J. Mol. Sci.">
        <title>De Novo Assembly and Annotation of 11 Diverse Shrub Willow (Salix) Genomes Reveals Novel Gene Organization in Sex-Linked Regions.</title>
        <authorList>
            <person name="Hyden B."/>
            <person name="Feng K."/>
            <person name="Yates T.B."/>
            <person name="Jawdy S."/>
            <person name="Cereghino C."/>
            <person name="Smart L.B."/>
            <person name="Muchero W."/>
        </authorList>
    </citation>
    <scope>NUCLEOTIDE SEQUENCE [LARGE SCALE GENOMIC DNA]</scope>
    <source>
        <tissue evidence="1">Shoot tip</tissue>
    </source>
</reference>
<reference evidence="1" key="1">
    <citation type="submission" date="2022-11" db="EMBL/GenBank/DDBJ databases">
        <authorList>
            <person name="Hyden B.L."/>
            <person name="Feng K."/>
            <person name="Yates T."/>
            <person name="Jawdy S."/>
            <person name="Smart L.B."/>
            <person name="Muchero W."/>
        </authorList>
    </citation>
    <scope>NUCLEOTIDE SEQUENCE</scope>
    <source>
        <tissue evidence="1">Shoot tip</tissue>
    </source>
</reference>
<evidence type="ECO:0000313" key="1">
    <source>
        <dbReference type="EMBL" id="KAJ6713819.1"/>
    </source>
</evidence>
<protein>
    <submittedName>
        <fullName evidence="1">Uncharacterized protein</fullName>
    </submittedName>
</protein>
<accession>A0A9Q0YXM1</accession>
<dbReference type="Proteomes" id="UP001151529">
    <property type="component" value="Chromosome 1"/>
</dbReference>
<name>A0A9Q0YXM1_SALVM</name>
<gene>
    <name evidence="1" type="ORF">OIU85_025444</name>
</gene>
<sequence length="125" mass="13757">MIRSEVDRVDSPHKTEVELSLALQIEPLCGKKDEAAEVLSRGASRERGVERQLLQTQNHSSPSIFLHCRSLIRIPVNLIGRLKKLEELLIGDDSFKGWGDVGCDSKGGTNASLKELNSLSHLAVL</sequence>
<keyword evidence="2" id="KW-1185">Reference proteome</keyword>
<proteinExistence type="predicted"/>
<dbReference type="AlphaFoldDB" id="A0A9Q0YXM1"/>
<organism evidence="1 2">
    <name type="scientific">Salix viminalis</name>
    <name type="common">Common osier</name>
    <name type="synonym">Basket willow</name>
    <dbReference type="NCBI Taxonomy" id="40686"/>
    <lineage>
        <taxon>Eukaryota</taxon>
        <taxon>Viridiplantae</taxon>
        <taxon>Streptophyta</taxon>
        <taxon>Embryophyta</taxon>
        <taxon>Tracheophyta</taxon>
        <taxon>Spermatophyta</taxon>
        <taxon>Magnoliopsida</taxon>
        <taxon>eudicotyledons</taxon>
        <taxon>Gunneridae</taxon>
        <taxon>Pentapetalae</taxon>
        <taxon>rosids</taxon>
        <taxon>fabids</taxon>
        <taxon>Malpighiales</taxon>
        <taxon>Salicaceae</taxon>
        <taxon>Saliceae</taxon>
        <taxon>Salix</taxon>
    </lineage>
</organism>